<dbReference type="Proteomes" id="UP000297948">
    <property type="component" value="Unassembled WGS sequence"/>
</dbReference>
<reference evidence="3 4" key="1">
    <citation type="submission" date="2019-03" db="EMBL/GenBank/DDBJ databases">
        <authorList>
            <person name="Gonzalez-Pimentel J.L."/>
        </authorList>
    </citation>
    <scope>NUCLEOTIDE SEQUENCE [LARGE SCALE GENOMIC DNA]</scope>
    <source>
        <strain evidence="3 4">JCM 31289</strain>
    </source>
</reference>
<gene>
    <name evidence="3" type="ORF">E4099_31970</name>
</gene>
<evidence type="ECO:0000259" key="2">
    <source>
        <dbReference type="Pfam" id="PF22181"/>
    </source>
</evidence>
<evidence type="ECO:0000259" key="1">
    <source>
        <dbReference type="Pfam" id="PF00535"/>
    </source>
</evidence>
<dbReference type="AlphaFoldDB" id="A0A4Z0FLB1"/>
<evidence type="ECO:0000313" key="3">
    <source>
        <dbReference type="EMBL" id="TGA83553.1"/>
    </source>
</evidence>
<dbReference type="CDD" id="cd00761">
    <property type="entry name" value="Glyco_tranf_GTA_type"/>
    <property type="match status" value="1"/>
</dbReference>
<dbReference type="Pfam" id="PF00535">
    <property type="entry name" value="Glycos_transf_2"/>
    <property type="match status" value="1"/>
</dbReference>
<feature type="domain" description="TarS/TarP linker" evidence="2">
    <location>
        <begin position="222"/>
        <end position="321"/>
    </location>
</feature>
<dbReference type="Gene3D" id="3.90.550.10">
    <property type="entry name" value="Spore Coat Polysaccharide Biosynthesis Protein SpsA, Chain A"/>
    <property type="match status" value="1"/>
</dbReference>
<dbReference type="EMBL" id="SRID01000670">
    <property type="protein sequence ID" value="TGA83553.1"/>
    <property type="molecule type" value="Genomic_DNA"/>
</dbReference>
<name>A0A4Z0FLB1_9ACTN</name>
<dbReference type="OrthoDB" id="2676521at2"/>
<dbReference type="InterPro" id="IPR001173">
    <property type="entry name" value="Glyco_trans_2-like"/>
</dbReference>
<evidence type="ECO:0000313" key="4">
    <source>
        <dbReference type="Proteomes" id="UP000297948"/>
    </source>
</evidence>
<dbReference type="Pfam" id="PF22181">
    <property type="entry name" value="TarS_linker"/>
    <property type="match status" value="1"/>
</dbReference>
<dbReference type="PANTHER" id="PTHR22916:SF3">
    <property type="entry name" value="UDP-GLCNAC:BETAGAL BETA-1,3-N-ACETYLGLUCOSAMINYLTRANSFERASE-LIKE PROTEIN 1"/>
    <property type="match status" value="1"/>
</dbReference>
<comment type="caution">
    <text evidence="3">The sequence shown here is derived from an EMBL/GenBank/DDBJ whole genome shotgun (WGS) entry which is preliminary data.</text>
</comment>
<dbReference type="PANTHER" id="PTHR22916">
    <property type="entry name" value="GLYCOSYLTRANSFERASE"/>
    <property type="match status" value="1"/>
</dbReference>
<sequence>MSIKVSVIVPTHNTGKTVLDGLASLRAQSLPRSEFEVIYVDDGSTDDTPELLATELAGEENFRLIRSRNSGWPGRPRNLGMDAARGGYLYFLDDDDYLAPEALARLYARAVETGADIVAGRMAGHGRGAPRVLFSRPMAAGDVRRDTVLLSSMTVHKLFRRELLTAHGIRFPEGRVRLEDHMFTLRAYLAAGTVATVHDYTCYHWVRHEDGKHNISFRRIDPWSYLDSVRTIIGIVEEHLEPGPLRNRFIARWYAGKALERLQGQKFLGRPAGYRRQVVAAVSALAAERVPLEVDAVLPAKQRIMSALVRHGDPALLEEYAAFESGITHRPRLEGLRWLDGRLLVRFSTELVRPGGRHGPVPVLFDRTDGRYRWQLPPAVAAVPGVAVAADFTSEVPHGRAAGQFRHREEATELLLPSGCRITDFPSTDPEVWPGAAPAPRRGSLLGRLLRRRIPVAAALDAPPEPVSYTHLT</sequence>
<feature type="non-terminal residue" evidence="3">
    <location>
        <position position="473"/>
    </location>
</feature>
<protein>
    <submittedName>
        <fullName evidence="3">Glycosyltransferase family 2 protein</fullName>
    </submittedName>
</protein>
<keyword evidence="3" id="KW-0808">Transferase</keyword>
<proteinExistence type="predicted"/>
<feature type="domain" description="Glycosyltransferase 2-like" evidence="1">
    <location>
        <begin position="6"/>
        <end position="129"/>
    </location>
</feature>
<dbReference type="InterPro" id="IPR054028">
    <property type="entry name" value="TarS/TarP_linker"/>
</dbReference>
<dbReference type="InterPro" id="IPR029044">
    <property type="entry name" value="Nucleotide-diphossugar_trans"/>
</dbReference>
<organism evidence="3 4">
    <name type="scientific">Streptomyces palmae</name>
    <dbReference type="NCBI Taxonomy" id="1701085"/>
    <lineage>
        <taxon>Bacteria</taxon>
        <taxon>Bacillati</taxon>
        <taxon>Actinomycetota</taxon>
        <taxon>Actinomycetes</taxon>
        <taxon>Kitasatosporales</taxon>
        <taxon>Streptomycetaceae</taxon>
        <taxon>Streptomyces</taxon>
    </lineage>
</organism>
<dbReference type="GO" id="GO:0016758">
    <property type="term" value="F:hexosyltransferase activity"/>
    <property type="evidence" value="ECO:0007669"/>
    <property type="project" value="UniProtKB-ARBA"/>
</dbReference>
<dbReference type="RefSeq" id="WP_135342581.1">
    <property type="nucleotide sequence ID" value="NZ_SRID01000670.1"/>
</dbReference>
<dbReference type="SUPFAM" id="SSF53448">
    <property type="entry name" value="Nucleotide-diphospho-sugar transferases"/>
    <property type="match status" value="1"/>
</dbReference>
<keyword evidence="4" id="KW-1185">Reference proteome</keyword>
<accession>A0A4Z0FLB1</accession>